<evidence type="ECO:0000256" key="4">
    <source>
        <dbReference type="ARBA" id="ARBA00022989"/>
    </source>
</evidence>
<feature type="domain" description="G-protein coupled receptors family 2 profile 2" evidence="11">
    <location>
        <begin position="706"/>
        <end position="970"/>
    </location>
</feature>
<evidence type="ECO:0000256" key="8">
    <source>
        <dbReference type="SAM" id="Phobius"/>
    </source>
</evidence>
<dbReference type="Gene3D" id="1.20.1070.10">
    <property type="entry name" value="Rhodopsin 7-helix transmembrane proteins"/>
    <property type="match status" value="1"/>
</dbReference>
<dbReference type="GO" id="GO:0007189">
    <property type="term" value="P:adenylate cyclase-activating G protein-coupled receptor signaling pathway"/>
    <property type="evidence" value="ECO:0007669"/>
    <property type="project" value="TreeGrafter"/>
</dbReference>
<dbReference type="PROSITE" id="PS50024">
    <property type="entry name" value="SEA"/>
    <property type="match status" value="1"/>
</dbReference>
<evidence type="ECO:0000313" key="15">
    <source>
        <dbReference type="RefSeq" id="XP_018537258.2"/>
    </source>
</evidence>
<keyword evidence="7" id="KW-0325">Glycoprotein</keyword>
<evidence type="ECO:0000256" key="1">
    <source>
        <dbReference type="ARBA" id="ARBA00004141"/>
    </source>
</evidence>
<feature type="transmembrane region" description="Helical" evidence="8">
    <location>
        <begin position="711"/>
        <end position="735"/>
    </location>
</feature>
<evidence type="ECO:0000256" key="6">
    <source>
        <dbReference type="ARBA" id="ARBA00023157"/>
    </source>
</evidence>
<dbReference type="InterPro" id="IPR046338">
    <property type="entry name" value="GAIN_dom_sf"/>
</dbReference>
<evidence type="ECO:0000259" key="13">
    <source>
        <dbReference type="PROSITE" id="PS50835"/>
    </source>
</evidence>
<keyword evidence="4 8" id="KW-1133">Transmembrane helix</keyword>
<dbReference type="PROSITE" id="PS50221">
    <property type="entry name" value="GAIN_B"/>
    <property type="match status" value="1"/>
</dbReference>
<dbReference type="PROSITE" id="PS50261">
    <property type="entry name" value="G_PROTEIN_RECEP_F2_4"/>
    <property type="match status" value="1"/>
</dbReference>
<dbReference type="Gene3D" id="2.60.220.50">
    <property type="match status" value="1"/>
</dbReference>
<evidence type="ECO:0000313" key="16">
    <source>
        <dbReference type="RefSeq" id="XP_050934273.1"/>
    </source>
</evidence>
<comment type="subcellular location">
    <subcellularLocation>
        <location evidence="1">Membrane</location>
        <topology evidence="1">Multi-pass membrane protein</topology>
    </subcellularLocation>
</comment>
<evidence type="ECO:0000256" key="2">
    <source>
        <dbReference type="ARBA" id="ARBA00007343"/>
    </source>
</evidence>
<dbReference type="InterPro" id="IPR007110">
    <property type="entry name" value="Ig-like_dom"/>
</dbReference>
<evidence type="ECO:0000313" key="14">
    <source>
        <dbReference type="Proteomes" id="UP000694890"/>
    </source>
</evidence>
<evidence type="ECO:0000256" key="7">
    <source>
        <dbReference type="ARBA" id="ARBA00023180"/>
    </source>
</evidence>
<dbReference type="Proteomes" id="UP000694890">
    <property type="component" value="Linkage group LG19"/>
</dbReference>
<sequence length="1002" mass="111884">MYYYKLTIDNNAIGNITEILTSISYDSVQVDNIQKTTICETDKEKKCTCKSGHKWSNKVCETNAKCCGNNECTFSENSTHMCVSNNTVTITGSVTIKGVAYESCLADKGSQDYMSCNDKLLNRMKEVYSTLEGFDILKISKYRVGSIIVDFEMTIVSDIKPQDLIDRSENLAKNLTASLKLETTGVLHLSMPDNPVKYDSNHKLKCTSQEEFEGVSPEWTLKNHGKVSIITNGTESEITSVPRETTLILKNITEVWEGEYTCTYNQKNESFTISHIARAVMDVSLLPNIDITTDPPFPLCTSVDGLLNVIGRCEIRKSDEAYKVNWTSSIIKSAITQSKPFNSSEETVAYEAKTIVGCNSSVLPLTCTFENRLNQTREATVNINIIRVGEKYCEAEGDWKVTKVGYTAMINCINADGKRLRQCTGTEMKGKWEEESSDCVNWELSSVLQSANIVDIGLGILDENAALVFSRLENVTNNTNTINSYANMNASVQVLSTLGNKLNNINNDSTVNDVLESSSNLLEKSLQNSWTRKTNEGNLSLAEIYLSSVEKLIKVTNLTEGKKKTNIEVETFNNTDSRCTNIVFNVTVKLCDGIKGVVKTAGFQQLQLYLPHKNDTDQLNSIVVSTTTEEEENPVEVRIKFPLISPRPRNVMMRCVYWDNKTRDWSSEGCRWEHSSNNDTEGECICNHLSSFAILMAKYPVEIPGMNEITIVGLSISVLSLILSLLIELTVWSAVVKTHTLYLRHTAHVNISLCLLVADCCFLASSEPSELPLIWCQTFVVLKHFCYLAMFFWMLCLSITLLHQAVFLFHSVSKKNYLRFSLVLGYVCPLLIVTITFLTNKGGAEGAYFTHDTCWLVYSGLLQGSIHTFLIPVGIIVFVNVFSMLVVIMKLLNHPKNADKSQENEKAAAKTVMRSVVLLTPIFGITWVFGFGVTLLDLTYGNLAYAVNYAFTLLNAFQGLFILLTTCLGDKLTREALLKRLKKSAPASISDSTTKLESTWKK</sequence>
<evidence type="ECO:0000259" key="12">
    <source>
        <dbReference type="PROSITE" id="PS50262"/>
    </source>
</evidence>
<dbReference type="GO" id="GO:0007166">
    <property type="term" value="P:cell surface receptor signaling pathway"/>
    <property type="evidence" value="ECO:0007669"/>
    <property type="project" value="InterPro"/>
</dbReference>
<feature type="transmembrane region" description="Helical" evidence="8">
    <location>
        <begin position="948"/>
        <end position="969"/>
    </location>
</feature>
<evidence type="ECO:0000259" key="11">
    <source>
        <dbReference type="PROSITE" id="PS50261"/>
    </source>
</evidence>
<dbReference type="InterPro" id="IPR017981">
    <property type="entry name" value="GPCR_2-like_7TM"/>
</dbReference>
<gene>
    <name evidence="15 16" type="primary">adgrf3a</name>
</gene>
<feature type="domain" description="GAIN-B" evidence="10">
    <location>
        <begin position="556"/>
        <end position="702"/>
    </location>
</feature>
<dbReference type="GO" id="GO:0004930">
    <property type="term" value="F:G protein-coupled receptor activity"/>
    <property type="evidence" value="ECO:0007669"/>
    <property type="project" value="InterPro"/>
</dbReference>
<reference evidence="15 16" key="1">
    <citation type="submission" date="2025-04" db="UniProtKB">
        <authorList>
            <consortium name="RefSeq"/>
        </authorList>
    </citation>
    <scope>IDENTIFICATION</scope>
    <source>
        <tissue evidence="15 16">Brain</tissue>
    </source>
</reference>
<evidence type="ECO:0000259" key="10">
    <source>
        <dbReference type="PROSITE" id="PS50221"/>
    </source>
</evidence>
<dbReference type="PANTHER" id="PTHR45813">
    <property type="entry name" value="IG-LIKE DOMAIN-CONTAINING PROTEIN"/>
    <property type="match status" value="1"/>
</dbReference>
<keyword evidence="15 16" id="KW-0675">Receptor</keyword>
<dbReference type="CTD" id="101886922"/>
<feature type="domain" description="Ig-like" evidence="13">
    <location>
        <begin position="204"/>
        <end position="274"/>
    </location>
</feature>
<dbReference type="AlphaFoldDB" id="A0AAJ7PS84"/>
<dbReference type="PRINTS" id="PR00249">
    <property type="entry name" value="GPCRSECRETIN"/>
</dbReference>
<feature type="domain" description="G-protein coupled receptors family 1 profile" evidence="12">
    <location>
        <begin position="686"/>
        <end position="973"/>
    </location>
</feature>
<dbReference type="InterPro" id="IPR000082">
    <property type="entry name" value="SEA_dom"/>
</dbReference>
<dbReference type="InterPro" id="IPR000203">
    <property type="entry name" value="GPS"/>
</dbReference>
<feature type="transmembrane region" description="Helical" evidence="8">
    <location>
        <begin position="869"/>
        <end position="892"/>
    </location>
</feature>
<feature type="transmembrane region" description="Helical" evidence="8">
    <location>
        <begin position="912"/>
        <end position="936"/>
    </location>
</feature>
<keyword evidence="3 8" id="KW-0812">Transmembrane</keyword>
<keyword evidence="5 8" id="KW-0472">Membrane</keyword>
<dbReference type="InterPro" id="IPR000832">
    <property type="entry name" value="GPCR_2_secretin-like"/>
</dbReference>
<dbReference type="Pfam" id="PF00002">
    <property type="entry name" value="7tm_2"/>
    <property type="match status" value="1"/>
</dbReference>
<dbReference type="PANTHER" id="PTHR45813:SF2">
    <property type="entry name" value="ADHESION G-PROTEIN COUPLED RECEPTOR F3"/>
    <property type="match status" value="1"/>
</dbReference>
<proteinExistence type="inferred from homology"/>
<feature type="domain" description="SEA" evidence="9">
    <location>
        <begin position="86"/>
        <end position="201"/>
    </location>
</feature>
<dbReference type="InterPro" id="IPR013783">
    <property type="entry name" value="Ig-like_fold"/>
</dbReference>
<dbReference type="InterPro" id="IPR057244">
    <property type="entry name" value="GAIN_B"/>
</dbReference>
<dbReference type="GO" id="GO:0016020">
    <property type="term" value="C:membrane"/>
    <property type="evidence" value="ECO:0007669"/>
    <property type="project" value="UniProtKB-SubCell"/>
</dbReference>
<organism evidence="14 15">
    <name type="scientific">Lates calcarifer</name>
    <name type="common">Barramundi</name>
    <name type="synonym">Holocentrus calcarifer</name>
    <dbReference type="NCBI Taxonomy" id="8187"/>
    <lineage>
        <taxon>Eukaryota</taxon>
        <taxon>Metazoa</taxon>
        <taxon>Chordata</taxon>
        <taxon>Craniata</taxon>
        <taxon>Vertebrata</taxon>
        <taxon>Euteleostomi</taxon>
        <taxon>Actinopterygii</taxon>
        <taxon>Neopterygii</taxon>
        <taxon>Teleostei</taxon>
        <taxon>Neoteleostei</taxon>
        <taxon>Acanthomorphata</taxon>
        <taxon>Carangaria</taxon>
        <taxon>Carangaria incertae sedis</taxon>
        <taxon>Centropomidae</taxon>
        <taxon>Lates</taxon>
    </lineage>
</organism>
<dbReference type="FunFam" id="1.20.1070.10:FF:000058">
    <property type="entry name" value="Adhesion G protein-coupled receptor F5"/>
    <property type="match status" value="1"/>
</dbReference>
<dbReference type="InterPro" id="IPR051587">
    <property type="entry name" value="Adhesion_GPCR"/>
</dbReference>
<feature type="transmembrane region" description="Helical" evidence="8">
    <location>
        <begin position="820"/>
        <end position="839"/>
    </location>
</feature>
<dbReference type="Gene3D" id="2.60.40.10">
    <property type="entry name" value="Immunoglobulins"/>
    <property type="match status" value="1"/>
</dbReference>
<evidence type="ECO:0000256" key="3">
    <source>
        <dbReference type="ARBA" id="ARBA00022692"/>
    </source>
</evidence>
<protein>
    <submittedName>
        <fullName evidence="15">Adhesion G protein-coupled receptor F5 isoform X1</fullName>
    </submittedName>
    <submittedName>
        <fullName evidence="16">Adhesion G protein-coupled receptor F5 isoform X2</fullName>
    </submittedName>
</protein>
<dbReference type="InterPro" id="IPR017452">
    <property type="entry name" value="GPCR_Rhodpsn_7TM"/>
</dbReference>
<dbReference type="KEGG" id="lcf:108886736"/>
<dbReference type="SMART" id="SM00303">
    <property type="entry name" value="GPS"/>
    <property type="match status" value="1"/>
</dbReference>
<dbReference type="GeneID" id="108886736"/>
<name>A0AAJ7PS84_LATCA</name>
<dbReference type="RefSeq" id="XP_050934273.1">
    <property type="nucleotide sequence ID" value="XM_051078316.1"/>
</dbReference>
<keyword evidence="6" id="KW-1015">Disulfide bond</keyword>
<dbReference type="RefSeq" id="XP_018537258.2">
    <property type="nucleotide sequence ID" value="XM_018681742.2"/>
</dbReference>
<dbReference type="Pfam" id="PF01825">
    <property type="entry name" value="GPS"/>
    <property type="match status" value="1"/>
</dbReference>
<dbReference type="PROSITE" id="PS50262">
    <property type="entry name" value="G_PROTEIN_RECEP_F1_2"/>
    <property type="match status" value="1"/>
</dbReference>
<accession>A0AAJ7PS84</accession>
<dbReference type="PROSITE" id="PS50835">
    <property type="entry name" value="IG_LIKE"/>
    <property type="match status" value="1"/>
</dbReference>
<dbReference type="Pfam" id="PF01390">
    <property type="entry name" value="SEA"/>
    <property type="match status" value="1"/>
</dbReference>
<evidence type="ECO:0000259" key="9">
    <source>
        <dbReference type="PROSITE" id="PS50024"/>
    </source>
</evidence>
<dbReference type="SUPFAM" id="SSF81321">
    <property type="entry name" value="Family A G protein-coupled receptor-like"/>
    <property type="match status" value="1"/>
</dbReference>
<comment type="similarity">
    <text evidence="2">Belongs to the G-protein coupled receptor 2 family. Adhesion G-protein coupled receptor (ADGR) subfamily.</text>
</comment>
<evidence type="ECO:0000256" key="5">
    <source>
        <dbReference type="ARBA" id="ARBA00023136"/>
    </source>
</evidence>
<feature type="transmembrane region" description="Helical" evidence="8">
    <location>
        <begin position="747"/>
        <end position="765"/>
    </location>
</feature>
<feature type="transmembrane region" description="Helical" evidence="8">
    <location>
        <begin position="785"/>
        <end position="808"/>
    </location>
</feature>